<evidence type="ECO:0000313" key="3">
    <source>
        <dbReference type="Proteomes" id="UP001558652"/>
    </source>
</evidence>
<keyword evidence="3" id="KW-1185">Reference proteome</keyword>
<gene>
    <name evidence="2" type="ORF">AAG570_004131</name>
</gene>
<name>A0ABD0Y309_9HEMI</name>
<feature type="region of interest" description="Disordered" evidence="1">
    <location>
        <begin position="60"/>
        <end position="231"/>
    </location>
</feature>
<proteinExistence type="predicted"/>
<evidence type="ECO:0000313" key="2">
    <source>
        <dbReference type="EMBL" id="KAL1117816.1"/>
    </source>
</evidence>
<evidence type="ECO:0000256" key="1">
    <source>
        <dbReference type="SAM" id="MobiDB-lite"/>
    </source>
</evidence>
<sequence>MGGISKLAGLKVAPSGRSQHGRRRPLAWHSAWRHIYLFDLVLFVLHDGRRVEPGREEFRLFHDPGGEAAGGEKKKINSDAKTRGGPSPGPNLLGVLGGGGGIPSAGVRRGRRHQKSSAPPGDSPGVPVWGRGEVPRRDGRSGRRGTSGTRRARGNSGITGGDTPPSQWPVARRSNTGPKPRILDVGRPGDVSEDGRRNRVATPSESVTGRRMRAPGLRASGEGAGDPWWGH</sequence>
<dbReference type="Proteomes" id="UP001558652">
    <property type="component" value="Unassembled WGS sequence"/>
</dbReference>
<feature type="region of interest" description="Disordered" evidence="1">
    <location>
        <begin position="1"/>
        <end position="24"/>
    </location>
</feature>
<feature type="compositionally biased region" description="Basic and acidic residues" evidence="1">
    <location>
        <begin position="60"/>
        <end position="82"/>
    </location>
</feature>
<protein>
    <submittedName>
        <fullName evidence="2">Uncharacterized protein</fullName>
    </submittedName>
</protein>
<accession>A0ABD0Y309</accession>
<organism evidence="2 3">
    <name type="scientific">Ranatra chinensis</name>
    <dbReference type="NCBI Taxonomy" id="642074"/>
    <lineage>
        <taxon>Eukaryota</taxon>
        <taxon>Metazoa</taxon>
        <taxon>Ecdysozoa</taxon>
        <taxon>Arthropoda</taxon>
        <taxon>Hexapoda</taxon>
        <taxon>Insecta</taxon>
        <taxon>Pterygota</taxon>
        <taxon>Neoptera</taxon>
        <taxon>Paraneoptera</taxon>
        <taxon>Hemiptera</taxon>
        <taxon>Heteroptera</taxon>
        <taxon>Panheteroptera</taxon>
        <taxon>Nepomorpha</taxon>
        <taxon>Nepidae</taxon>
        <taxon>Ranatrinae</taxon>
        <taxon>Ranatra</taxon>
    </lineage>
</organism>
<dbReference type="AlphaFoldDB" id="A0ABD0Y309"/>
<dbReference type="EMBL" id="JBFDAA010000015">
    <property type="protein sequence ID" value="KAL1117816.1"/>
    <property type="molecule type" value="Genomic_DNA"/>
</dbReference>
<reference evidence="2 3" key="1">
    <citation type="submission" date="2024-07" db="EMBL/GenBank/DDBJ databases">
        <title>Chromosome-level genome assembly of the water stick insect Ranatra chinensis (Heteroptera: Nepidae).</title>
        <authorList>
            <person name="Liu X."/>
        </authorList>
    </citation>
    <scope>NUCLEOTIDE SEQUENCE [LARGE SCALE GENOMIC DNA]</scope>
    <source>
        <strain evidence="2">Cailab_2021Rc</strain>
        <tissue evidence="2">Muscle</tissue>
    </source>
</reference>
<comment type="caution">
    <text evidence="2">The sequence shown here is derived from an EMBL/GenBank/DDBJ whole genome shotgun (WGS) entry which is preliminary data.</text>
</comment>